<gene>
    <name evidence="2" type="ORF">ARALYDRAFT_909061</name>
</gene>
<organism evidence="3">
    <name type="scientific">Arabidopsis lyrata subsp. lyrata</name>
    <name type="common">Lyre-leaved rock-cress</name>
    <dbReference type="NCBI Taxonomy" id="81972"/>
    <lineage>
        <taxon>Eukaryota</taxon>
        <taxon>Viridiplantae</taxon>
        <taxon>Streptophyta</taxon>
        <taxon>Embryophyta</taxon>
        <taxon>Tracheophyta</taxon>
        <taxon>Spermatophyta</taxon>
        <taxon>Magnoliopsida</taxon>
        <taxon>eudicotyledons</taxon>
        <taxon>Gunneridae</taxon>
        <taxon>Pentapetalae</taxon>
        <taxon>rosids</taxon>
        <taxon>malvids</taxon>
        <taxon>Brassicales</taxon>
        <taxon>Brassicaceae</taxon>
        <taxon>Camelineae</taxon>
        <taxon>Arabidopsis</taxon>
    </lineage>
</organism>
<feature type="compositionally biased region" description="Polar residues" evidence="1">
    <location>
        <begin position="36"/>
        <end position="46"/>
    </location>
</feature>
<proteinExistence type="predicted"/>
<dbReference type="EMBL" id="GL348718">
    <property type="protein sequence ID" value="EFH49751.1"/>
    <property type="molecule type" value="Genomic_DNA"/>
</dbReference>
<accession>D7M3L1</accession>
<dbReference type="Proteomes" id="UP000008694">
    <property type="component" value="Unassembled WGS sequence"/>
</dbReference>
<reference evidence="3" key="1">
    <citation type="journal article" date="2011" name="Nat. Genet.">
        <title>The Arabidopsis lyrata genome sequence and the basis of rapid genome size change.</title>
        <authorList>
            <person name="Hu T.T."/>
            <person name="Pattyn P."/>
            <person name="Bakker E.G."/>
            <person name="Cao J."/>
            <person name="Cheng J.-F."/>
            <person name="Clark R.M."/>
            <person name="Fahlgren N."/>
            <person name="Fawcett J.A."/>
            <person name="Grimwood J."/>
            <person name="Gundlach H."/>
            <person name="Haberer G."/>
            <person name="Hollister J.D."/>
            <person name="Ossowski S."/>
            <person name="Ottilar R.P."/>
            <person name="Salamov A.A."/>
            <person name="Schneeberger K."/>
            <person name="Spannagl M."/>
            <person name="Wang X."/>
            <person name="Yang L."/>
            <person name="Nasrallah M.E."/>
            <person name="Bergelson J."/>
            <person name="Carrington J.C."/>
            <person name="Gaut B.S."/>
            <person name="Schmutz J."/>
            <person name="Mayer K.F.X."/>
            <person name="Van de Peer Y."/>
            <person name="Grigoriev I.V."/>
            <person name="Nordborg M."/>
            <person name="Weigel D."/>
            <person name="Guo Y.-L."/>
        </authorList>
    </citation>
    <scope>NUCLEOTIDE SEQUENCE [LARGE SCALE GENOMIC DNA]</scope>
    <source>
        <strain evidence="3">cv. MN47</strain>
    </source>
</reference>
<feature type="compositionally biased region" description="Polar residues" evidence="1">
    <location>
        <begin position="1"/>
        <end position="13"/>
    </location>
</feature>
<sequence length="79" mass="8955">MTENGRSNPTNDQRLQRNETLTKSRIRSENPKKFSPRQQLPRSPQTKRTKLETKTKGKRIGGPTPALPKPPRAGHALEN</sequence>
<dbReference type="HOGENOM" id="CLU_2609310_0_0_1"/>
<name>D7M3L1_ARALL</name>
<evidence type="ECO:0000313" key="2">
    <source>
        <dbReference type="EMBL" id="EFH49751.1"/>
    </source>
</evidence>
<feature type="region of interest" description="Disordered" evidence="1">
    <location>
        <begin position="1"/>
        <end position="79"/>
    </location>
</feature>
<evidence type="ECO:0000313" key="3">
    <source>
        <dbReference type="Proteomes" id="UP000008694"/>
    </source>
</evidence>
<keyword evidence="3" id="KW-1185">Reference proteome</keyword>
<feature type="compositionally biased region" description="Basic and acidic residues" evidence="1">
    <location>
        <begin position="14"/>
        <end position="32"/>
    </location>
</feature>
<dbReference type="AlphaFoldDB" id="D7M3L1"/>
<protein>
    <submittedName>
        <fullName evidence="2">Predicted protein</fullName>
    </submittedName>
</protein>
<dbReference type="Gramene" id="scaffold_601118.1">
    <property type="protein sequence ID" value="scaffold_601118.1"/>
    <property type="gene ID" value="scaffold_601118.1"/>
</dbReference>
<evidence type="ECO:0000256" key="1">
    <source>
        <dbReference type="SAM" id="MobiDB-lite"/>
    </source>
</evidence>